<dbReference type="EMBL" id="VSRR010018283">
    <property type="protein sequence ID" value="MPC61192.1"/>
    <property type="molecule type" value="Genomic_DNA"/>
</dbReference>
<gene>
    <name evidence="1" type="ORF">E2C01_055256</name>
</gene>
<sequence length="76" mass="8613">MRQSMGGGGGVANAVYLLDLPHFTFMAPAQRPSDKPRCQGKDARFFLNCPDTMPCFSIHFAYYLVILYTFRNLCED</sequence>
<accession>A0A5B7GQP8</accession>
<keyword evidence="2" id="KW-1185">Reference proteome</keyword>
<reference evidence="1 2" key="1">
    <citation type="submission" date="2019-05" db="EMBL/GenBank/DDBJ databases">
        <title>Another draft genome of Portunus trituberculatus and its Hox gene families provides insights of decapod evolution.</title>
        <authorList>
            <person name="Jeong J.-H."/>
            <person name="Song I."/>
            <person name="Kim S."/>
            <person name="Choi T."/>
            <person name="Kim D."/>
            <person name="Ryu S."/>
            <person name="Kim W."/>
        </authorList>
    </citation>
    <scope>NUCLEOTIDE SEQUENCE [LARGE SCALE GENOMIC DNA]</scope>
    <source>
        <tissue evidence="1">Muscle</tissue>
    </source>
</reference>
<dbReference type="Proteomes" id="UP000324222">
    <property type="component" value="Unassembled WGS sequence"/>
</dbReference>
<dbReference type="AlphaFoldDB" id="A0A5B7GQP8"/>
<evidence type="ECO:0000313" key="2">
    <source>
        <dbReference type="Proteomes" id="UP000324222"/>
    </source>
</evidence>
<comment type="caution">
    <text evidence="1">The sequence shown here is derived from an EMBL/GenBank/DDBJ whole genome shotgun (WGS) entry which is preliminary data.</text>
</comment>
<organism evidence="1 2">
    <name type="scientific">Portunus trituberculatus</name>
    <name type="common">Swimming crab</name>
    <name type="synonym">Neptunus trituberculatus</name>
    <dbReference type="NCBI Taxonomy" id="210409"/>
    <lineage>
        <taxon>Eukaryota</taxon>
        <taxon>Metazoa</taxon>
        <taxon>Ecdysozoa</taxon>
        <taxon>Arthropoda</taxon>
        <taxon>Crustacea</taxon>
        <taxon>Multicrustacea</taxon>
        <taxon>Malacostraca</taxon>
        <taxon>Eumalacostraca</taxon>
        <taxon>Eucarida</taxon>
        <taxon>Decapoda</taxon>
        <taxon>Pleocyemata</taxon>
        <taxon>Brachyura</taxon>
        <taxon>Eubrachyura</taxon>
        <taxon>Portunoidea</taxon>
        <taxon>Portunidae</taxon>
        <taxon>Portuninae</taxon>
        <taxon>Portunus</taxon>
    </lineage>
</organism>
<proteinExistence type="predicted"/>
<evidence type="ECO:0000313" key="1">
    <source>
        <dbReference type="EMBL" id="MPC61192.1"/>
    </source>
</evidence>
<name>A0A5B7GQP8_PORTR</name>
<protein>
    <submittedName>
        <fullName evidence="1">Uncharacterized protein</fullName>
    </submittedName>
</protein>